<keyword evidence="3" id="KW-1185">Reference proteome</keyword>
<dbReference type="AlphaFoldDB" id="A0A3N4K096"/>
<accession>A0A3N4K096</accession>
<name>A0A3N4K096_9PEZI</name>
<protein>
    <submittedName>
        <fullName evidence="2">Uncharacterized protein</fullName>
    </submittedName>
</protein>
<evidence type="ECO:0000313" key="3">
    <source>
        <dbReference type="Proteomes" id="UP000276215"/>
    </source>
</evidence>
<gene>
    <name evidence="2" type="ORF">L873DRAFT_1840825</name>
</gene>
<organism evidence="2 3">
    <name type="scientific">Choiromyces venosus 120613-1</name>
    <dbReference type="NCBI Taxonomy" id="1336337"/>
    <lineage>
        <taxon>Eukaryota</taxon>
        <taxon>Fungi</taxon>
        <taxon>Dikarya</taxon>
        <taxon>Ascomycota</taxon>
        <taxon>Pezizomycotina</taxon>
        <taxon>Pezizomycetes</taxon>
        <taxon>Pezizales</taxon>
        <taxon>Tuberaceae</taxon>
        <taxon>Choiromyces</taxon>
    </lineage>
</organism>
<sequence>MEYSTGSGKDSHRAVPERFSGCRAEKYGTTIIKQNHLRSAWGEHRRPTPPLLNQRQIKSSRVKSSRVKSSQVKSSQAKSNQIKSSQVKSSQVKSSQVKSIIKAQQSNSKYNSVL</sequence>
<dbReference type="EMBL" id="ML120360">
    <property type="protein sequence ID" value="RPB03997.1"/>
    <property type="molecule type" value="Genomic_DNA"/>
</dbReference>
<feature type="region of interest" description="Disordered" evidence="1">
    <location>
        <begin position="1"/>
        <end position="21"/>
    </location>
</feature>
<reference evidence="2 3" key="1">
    <citation type="journal article" date="2018" name="Nat. Ecol. Evol.">
        <title>Pezizomycetes genomes reveal the molecular basis of ectomycorrhizal truffle lifestyle.</title>
        <authorList>
            <person name="Murat C."/>
            <person name="Payen T."/>
            <person name="Noel B."/>
            <person name="Kuo A."/>
            <person name="Morin E."/>
            <person name="Chen J."/>
            <person name="Kohler A."/>
            <person name="Krizsan K."/>
            <person name="Balestrini R."/>
            <person name="Da Silva C."/>
            <person name="Montanini B."/>
            <person name="Hainaut M."/>
            <person name="Levati E."/>
            <person name="Barry K.W."/>
            <person name="Belfiori B."/>
            <person name="Cichocki N."/>
            <person name="Clum A."/>
            <person name="Dockter R.B."/>
            <person name="Fauchery L."/>
            <person name="Guy J."/>
            <person name="Iotti M."/>
            <person name="Le Tacon F."/>
            <person name="Lindquist E.A."/>
            <person name="Lipzen A."/>
            <person name="Malagnac F."/>
            <person name="Mello A."/>
            <person name="Molinier V."/>
            <person name="Miyauchi S."/>
            <person name="Poulain J."/>
            <person name="Riccioni C."/>
            <person name="Rubini A."/>
            <person name="Sitrit Y."/>
            <person name="Splivallo R."/>
            <person name="Traeger S."/>
            <person name="Wang M."/>
            <person name="Zifcakova L."/>
            <person name="Wipf D."/>
            <person name="Zambonelli A."/>
            <person name="Paolocci F."/>
            <person name="Nowrousian M."/>
            <person name="Ottonello S."/>
            <person name="Baldrian P."/>
            <person name="Spatafora J.W."/>
            <person name="Henrissat B."/>
            <person name="Nagy L.G."/>
            <person name="Aury J.M."/>
            <person name="Wincker P."/>
            <person name="Grigoriev I.V."/>
            <person name="Bonfante P."/>
            <person name="Martin F.M."/>
        </authorList>
    </citation>
    <scope>NUCLEOTIDE SEQUENCE [LARGE SCALE GENOMIC DNA]</scope>
    <source>
        <strain evidence="2 3">120613-1</strain>
    </source>
</reference>
<evidence type="ECO:0000256" key="1">
    <source>
        <dbReference type="SAM" id="MobiDB-lite"/>
    </source>
</evidence>
<evidence type="ECO:0000313" key="2">
    <source>
        <dbReference type="EMBL" id="RPB03997.1"/>
    </source>
</evidence>
<feature type="region of interest" description="Disordered" evidence="1">
    <location>
        <begin position="38"/>
        <end position="114"/>
    </location>
</feature>
<proteinExistence type="predicted"/>
<dbReference type="Proteomes" id="UP000276215">
    <property type="component" value="Unassembled WGS sequence"/>
</dbReference>
<feature type="compositionally biased region" description="Low complexity" evidence="1">
    <location>
        <begin position="67"/>
        <end position="106"/>
    </location>
</feature>